<dbReference type="Pfam" id="PF12698">
    <property type="entry name" value="ABC2_membrane_3"/>
    <property type="match status" value="1"/>
</dbReference>
<evidence type="ECO:0000256" key="6">
    <source>
        <dbReference type="SAM" id="Phobius"/>
    </source>
</evidence>
<dbReference type="GO" id="GO:0140359">
    <property type="term" value="F:ABC-type transporter activity"/>
    <property type="evidence" value="ECO:0007669"/>
    <property type="project" value="InterPro"/>
</dbReference>
<keyword evidence="4 6" id="KW-1133">Transmembrane helix</keyword>
<protein>
    <submittedName>
        <fullName evidence="8">Gliding motility-associated ABC-type uptake system permease component GldF</fullName>
    </submittedName>
</protein>
<gene>
    <name evidence="8" type="primary">gldF</name>
    <name evidence="8" type="ORF">HLUCCX10_08165</name>
</gene>
<dbReference type="AlphaFoldDB" id="A0A0P8C0Y4"/>
<reference evidence="8 9" key="1">
    <citation type="submission" date="2015-09" db="EMBL/GenBank/DDBJ databases">
        <title>Identification and resolution of microdiversity through metagenomic sequencing of parallel consortia.</title>
        <authorList>
            <person name="Nelson W.C."/>
            <person name="Romine M.F."/>
            <person name="Lindemann S.R."/>
        </authorList>
    </citation>
    <scope>NUCLEOTIDE SEQUENCE [LARGE SCALE GENOMIC DNA]</scope>
    <source>
        <strain evidence="8">HL-49</strain>
    </source>
</reference>
<proteinExistence type="predicted"/>
<dbReference type="eggNOG" id="COG1277">
    <property type="taxonomic scope" value="Bacteria"/>
</dbReference>
<evidence type="ECO:0000313" key="9">
    <source>
        <dbReference type="Proteomes" id="UP000050421"/>
    </source>
</evidence>
<feature type="transmembrane region" description="Helical" evidence="6">
    <location>
        <begin position="94"/>
        <end position="118"/>
    </location>
</feature>
<dbReference type="InterPro" id="IPR051449">
    <property type="entry name" value="ABC-2_transporter_component"/>
</dbReference>
<comment type="caution">
    <text evidence="8">The sequence shown here is derived from an EMBL/GenBank/DDBJ whole genome shotgun (WGS) entry which is preliminary data.</text>
</comment>
<evidence type="ECO:0000256" key="3">
    <source>
        <dbReference type="ARBA" id="ARBA00022692"/>
    </source>
</evidence>
<accession>A0A0P8C0Y4</accession>
<keyword evidence="5 6" id="KW-0472">Membrane</keyword>
<dbReference type="NCBIfam" id="TIGR03518">
    <property type="entry name" value="ABC_perm_GldF"/>
    <property type="match status" value="1"/>
</dbReference>
<organism evidence="8 9">
    <name type="scientific">Algoriphagus marincola HL-49</name>
    <dbReference type="NCBI Taxonomy" id="1305737"/>
    <lineage>
        <taxon>Bacteria</taxon>
        <taxon>Pseudomonadati</taxon>
        <taxon>Bacteroidota</taxon>
        <taxon>Cytophagia</taxon>
        <taxon>Cytophagales</taxon>
        <taxon>Cyclobacteriaceae</taxon>
        <taxon>Algoriphagus</taxon>
    </lineage>
</organism>
<dbReference type="GO" id="GO:0005886">
    <property type="term" value="C:plasma membrane"/>
    <property type="evidence" value="ECO:0007669"/>
    <property type="project" value="UniProtKB-SubCell"/>
</dbReference>
<name>A0A0P8C0Y4_9BACT</name>
<feature type="transmembrane region" description="Helical" evidence="6">
    <location>
        <begin position="138"/>
        <end position="157"/>
    </location>
</feature>
<dbReference type="InterPro" id="IPR013525">
    <property type="entry name" value="ABC2_TM"/>
</dbReference>
<dbReference type="STRING" id="1305737.GCA_000526355_02327"/>
<dbReference type="EMBL" id="LJXT01000042">
    <property type="protein sequence ID" value="KPQ16200.1"/>
    <property type="molecule type" value="Genomic_DNA"/>
</dbReference>
<keyword evidence="2" id="KW-1003">Cell membrane</keyword>
<dbReference type="Proteomes" id="UP000050421">
    <property type="component" value="Unassembled WGS sequence"/>
</dbReference>
<feature type="transmembrane region" description="Helical" evidence="6">
    <location>
        <begin position="218"/>
        <end position="236"/>
    </location>
</feature>
<dbReference type="PANTHER" id="PTHR30294">
    <property type="entry name" value="MEMBRANE COMPONENT OF ABC TRANSPORTER YHHJ-RELATED"/>
    <property type="match status" value="1"/>
</dbReference>
<feature type="transmembrane region" description="Helical" evidence="6">
    <location>
        <begin position="55"/>
        <end position="73"/>
    </location>
</feature>
<feature type="transmembrane region" description="Helical" evidence="6">
    <location>
        <begin position="164"/>
        <end position="185"/>
    </location>
</feature>
<dbReference type="PATRIC" id="fig|1305737.6.peg.2281"/>
<evidence type="ECO:0000259" key="7">
    <source>
        <dbReference type="Pfam" id="PF12698"/>
    </source>
</evidence>
<sequence length="239" mass="26666">MKSLIIKEINSFLGSLLGYLILALFLVAIGLIVWVFPQSSVLDYGYADLEPLFTYTPYVFTFLIPALSMRAIAEERKNHTWELLRTSPLSVFQIVLAKYLAILVLVAIALLPTLLYFFSILQLGDPPGNLDQASFFGSWIGLLLIGAVFGAVGVFSSSLTSQQVVAFVLGVFFCFLLYFGLSAAADLQFGTWAYWVEELSLSFHYINLSRGVIDSNDIFFFLGMIWFFLGASVLTLRNK</sequence>
<dbReference type="PANTHER" id="PTHR30294:SF29">
    <property type="entry name" value="MULTIDRUG ABC TRANSPORTER PERMEASE YBHS-RELATED"/>
    <property type="match status" value="1"/>
</dbReference>
<dbReference type="InterPro" id="IPR019860">
    <property type="entry name" value="Motility-assoc_ABC_perm_GldF"/>
</dbReference>
<evidence type="ECO:0000313" key="8">
    <source>
        <dbReference type="EMBL" id="KPQ16200.1"/>
    </source>
</evidence>
<comment type="subcellular location">
    <subcellularLocation>
        <location evidence="1">Cell membrane</location>
        <topology evidence="1">Multi-pass membrane protein</topology>
    </subcellularLocation>
</comment>
<feature type="domain" description="ABC-2 type transporter transmembrane" evidence="7">
    <location>
        <begin position="47"/>
        <end position="231"/>
    </location>
</feature>
<feature type="transmembrane region" description="Helical" evidence="6">
    <location>
        <begin position="12"/>
        <end position="35"/>
    </location>
</feature>
<evidence type="ECO:0000256" key="2">
    <source>
        <dbReference type="ARBA" id="ARBA00022475"/>
    </source>
</evidence>
<evidence type="ECO:0000256" key="5">
    <source>
        <dbReference type="ARBA" id="ARBA00023136"/>
    </source>
</evidence>
<dbReference type="OrthoDB" id="9794512at2"/>
<keyword evidence="3 6" id="KW-0812">Transmembrane</keyword>
<evidence type="ECO:0000256" key="1">
    <source>
        <dbReference type="ARBA" id="ARBA00004651"/>
    </source>
</evidence>
<evidence type="ECO:0000256" key="4">
    <source>
        <dbReference type="ARBA" id="ARBA00022989"/>
    </source>
</evidence>